<dbReference type="EMBL" id="JACCCV010000001">
    <property type="protein sequence ID" value="NYF50517.1"/>
    <property type="molecule type" value="Genomic_DNA"/>
</dbReference>
<dbReference type="AlphaFoldDB" id="A0A7Y9T1X4"/>
<reference evidence="1 2" key="1">
    <citation type="submission" date="2020-07" db="EMBL/GenBank/DDBJ databases">
        <title>Genomic Encyclopedia of Type Strains, Phase IV (KMG-V): Genome sequencing to study the core and pangenomes of soil and plant-associated prokaryotes.</title>
        <authorList>
            <person name="Whitman W."/>
        </authorList>
    </citation>
    <scope>NUCLEOTIDE SEQUENCE [LARGE SCALE GENOMIC DNA]</scope>
    <source>
        <strain evidence="1 2">M8UP30</strain>
    </source>
</reference>
<proteinExistence type="predicted"/>
<sequence>MSNLNKWTTQHIVKKCNGDGLCGAYPDWGMHPSWIAGVEGLDAYNRWVCEVVIPIVFQWIDEHKKEVYEGVSDEHKDDVGVVIASAFEIVKKMSSYTNGLIKAEEFEEALEKEEVDLKTINPVWTDIAKKVREGTEKVFDEKRNVLKDTIRRADDSSSGSS</sequence>
<protein>
    <submittedName>
        <fullName evidence="1">Uncharacterized protein</fullName>
    </submittedName>
</protein>
<name>A0A7Y9T1X4_9BACT</name>
<evidence type="ECO:0000313" key="1">
    <source>
        <dbReference type="EMBL" id="NYF50517.1"/>
    </source>
</evidence>
<comment type="caution">
    <text evidence="1">The sequence shown here is derived from an EMBL/GenBank/DDBJ whole genome shotgun (WGS) entry which is preliminary data.</text>
</comment>
<dbReference type="Proteomes" id="UP000534186">
    <property type="component" value="Unassembled WGS sequence"/>
</dbReference>
<accession>A0A7Y9T1X4</accession>
<evidence type="ECO:0000313" key="2">
    <source>
        <dbReference type="Proteomes" id="UP000534186"/>
    </source>
</evidence>
<gene>
    <name evidence="1" type="ORF">HDF12_000882</name>
</gene>
<organism evidence="1 2">
    <name type="scientific">Tunturiibacter lichenicola</name>
    <dbReference type="NCBI Taxonomy" id="2051959"/>
    <lineage>
        <taxon>Bacteria</taxon>
        <taxon>Pseudomonadati</taxon>
        <taxon>Acidobacteriota</taxon>
        <taxon>Terriglobia</taxon>
        <taxon>Terriglobales</taxon>
        <taxon>Acidobacteriaceae</taxon>
        <taxon>Tunturiibacter</taxon>
    </lineage>
</organism>